<name>A0ABP0UKP5_9BRYO</name>
<feature type="compositionally biased region" description="Low complexity" evidence="7">
    <location>
        <begin position="1"/>
        <end position="12"/>
    </location>
</feature>
<feature type="compositionally biased region" description="Basic and acidic residues" evidence="7">
    <location>
        <begin position="84"/>
        <end position="93"/>
    </location>
</feature>
<feature type="domain" description="DAGKc" evidence="8">
    <location>
        <begin position="335"/>
        <end position="492"/>
    </location>
</feature>
<dbReference type="InterPro" id="IPR001206">
    <property type="entry name" value="Diacylglycerol_kinase_cat_dom"/>
</dbReference>
<dbReference type="PANTHER" id="PTHR11255:SF80">
    <property type="entry name" value="EYE-SPECIFIC DIACYLGLYCEROL KINASE"/>
    <property type="match status" value="1"/>
</dbReference>
<evidence type="ECO:0000256" key="5">
    <source>
        <dbReference type="ARBA" id="ARBA00022840"/>
    </source>
</evidence>
<reference evidence="9" key="1">
    <citation type="submission" date="2024-02" db="EMBL/GenBank/DDBJ databases">
        <authorList>
            <consortium name="ELIXIR-Norway"/>
            <consortium name="Elixir Norway"/>
        </authorList>
    </citation>
    <scope>NUCLEOTIDE SEQUENCE</scope>
</reference>
<keyword evidence="3 6" id="KW-0547">Nucleotide-binding</keyword>
<dbReference type="PROSITE" id="PS50146">
    <property type="entry name" value="DAGK"/>
    <property type="match status" value="1"/>
</dbReference>
<evidence type="ECO:0000259" key="8">
    <source>
        <dbReference type="PROSITE" id="PS50146"/>
    </source>
</evidence>
<proteinExistence type="inferred from homology"/>
<dbReference type="InterPro" id="IPR000756">
    <property type="entry name" value="Diacylglycerol_kin_accessory"/>
</dbReference>
<keyword evidence="10" id="KW-1185">Reference proteome</keyword>
<evidence type="ECO:0000256" key="7">
    <source>
        <dbReference type="SAM" id="MobiDB-lite"/>
    </source>
</evidence>
<gene>
    <name evidence="9" type="ORF">CSSPTR1EN2_LOCUS17080</name>
</gene>
<evidence type="ECO:0000256" key="2">
    <source>
        <dbReference type="ARBA" id="ARBA00022679"/>
    </source>
</evidence>
<keyword evidence="5 6" id="KW-0067">ATP-binding</keyword>
<keyword evidence="4 6" id="KW-0418">Kinase</keyword>
<comment type="similarity">
    <text evidence="1 6">Belongs to the eukaryotic diacylglycerol kinase family.</text>
</comment>
<evidence type="ECO:0000256" key="3">
    <source>
        <dbReference type="ARBA" id="ARBA00022741"/>
    </source>
</evidence>
<dbReference type="Gene3D" id="3.40.50.10330">
    <property type="entry name" value="Probable inorganic polyphosphate/atp-NAD kinase, domain 1"/>
    <property type="match status" value="1"/>
</dbReference>
<evidence type="ECO:0000313" key="10">
    <source>
        <dbReference type="Proteomes" id="UP001497512"/>
    </source>
</evidence>
<feature type="region of interest" description="Disordered" evidence="7">
    <location>
        <begin position="1"/>
        <end position="267"/>
    </location>
</feature>
<keyword evidence="2 6" id="KW-0808">Transferase</keyword>
<dbReference type="InterPro" id="IPR017438">
    <property type="entry name" value="ATP-NAD_kinase_N"/>
</dbReference>
<dbReference type="Gene3D" id="2.60.200.40">
    <property type="match status" value="1"/>
</dbReference>
<dbReference type="InterPro" id="IPR037607">
    <property type="entry name" value="DGK"/>
</dbReference>
<sequence>MAAETAGGAFHEGAGDGGEPGKQQQVPLVPEEIRRNGVHADAGIGDRGGSLDFSHPLREGLEEEEKKQSQGGGGAAADDDDDDAKANGDHHLAAQDGAPLEISEDRVASVVDEVREEEEGEDSSVQAPPLGSEAVEEEEEAAVPPKLAVQTSPPEGLLQSHDEVPQPQPQHQQASEGELLPNASEGAESASDPKAAAEEYPQRDLALSSTAAARSVEFPQTSEEGEEEKISSSSSKPQAGTVQAGERATRLEKVDPEEEAAAVELSSSSAALPLPNAVPALGRMATKRGKKGPSDEELKKMVVIPEYLAKDFAKAIQSAGAAYPDGPPFGDKIEAPPYPLLVFVNSKSGSRLGPALTQHLAELISPNQVYDLASTKPTDVIRYGIGCLDKLAASGDECARLIRSNLRIIVAGGDGTVGWVLSCLDELQISSPSGNVPPVSIIPLGTGNDLSRSFGWGGGFSSASKGAVRKLLLKTLSASVVPVDTWQVVVKPTAAIASTDIQFPHALHPQHHVPLPRTVGTKDQKDENDPCFEGLFWNYFSIGMDAQVAYGFHHLRDEKPWLARGRVTNQMIYSGYGCTQGWFCTTCSAAPRARGIHNIVRLQIKRPGSSKHDWEEIEIPHNIRAIVVLNLQSYAGGRKPWGHPSENTMKKEGFVEAKSDDGVLEIVGFRDGWHTAFVMISVLTAVRLCQAEAVRLELRGNRPRGYMQMDGEPWKQPLGRVGEPATLVEINKLSTPTILLKR</sequence>
<dbReference type="PANTHER" id="PTHR11255">
    <property type="entry name" value="DIACYLGLYCEROL KINASE"/>
    <property type="match status" value="1"/>
</dbReference>
<accession>A0ABP0UKP5</accession>
<evidence type="ECO:0000256" key="1">
    <source>
        <dbReference type="ARBA" id="ARBA00009280"/>
    </source>
</evidence>
<dbReference type="Pfam" id="PF00609">
    <property type="entry name" value="DAGK_acc"/>
    <property type="match status" value="1"/>
</dbReference>
<evidence type="ECO:0000256" key="6">
    <source>
        <dbReference type="RuleBase" id="RU361128"/>
    </source>
</evidence>
<dbReference type="Pfam" id="PF00781">
    <property type="entry name" value="DAGK_cat"/>
    <property type="match status" value="1"/>
</dbReference>
<feature type="compositionally biased region" description="Basic and acidic residues" evidence="7">
    <location>
        <begin position="55"/>
        <end position="68"/>
    </location>
</feature>
<dbReference type="Proteomes" id="UP001497512">
    <property type="component" value="Chromosome 4"/>
</dbReference>
<evidence type="ECO:0000313" key="9">
    <source>
        <dbReference type="EMBL" id="CAK9223935.1"/>
    </source>
</evidence>
<dbReference type="SMART" id="SM00046">
    <property type="entry name" value="DAGKc"/>
    <property type="match status" value="1"/>
</dbReference>
<dbReference type="SUPFAM" id="SSF111331">
    <property type="entry name" value="NAD kinase/diacylglycerol kinase-like"/>
    <property type="match status" value="1"/>
</dbReference>
<dbReference type="EC" id="2.7.1.107" evidence="6"/>
<organism evidence="9 10">
    <name type="scientific">Sphagnum troendelagicum</name>
    <dbReference type="NCBI Taxonomy" id="128251"/>
    <lineage>
        <taxon>Eukaryota</taxon>
        <taxon>Viridiplantae</taxon>
        <taxon>Streptophyta</taxon>
        <taxon>Embryophyta</taxon>
        <taxon>Bryophyta</taxon>
        <taxon>Sphagnophytina</taxon>
        <taxon>Sphagnopsida</taxon>
        <taxon>Sphagnales</taxon>
        <taxon>Sphagnaceae</taxon>
        <taxon>Sphagnum</taxon>
    </lineage>
</organism>
<protein>
    <recommendedName>
        <fullName evidence="6">Diacylglycerol kinase</fullName>
        <shortName evidence="6">DAG kinase</shortName>
        <ecNumber evidence="6">2.7.1.107</ecNumber>
    </recommendedName>
</protein>
<dbReference type="EMBL" id="OZ019896">
    <property type="protein sequence ID" value="CAK9223935.1"/>
    <property type="molecule type" value="Genomic_DNA"/>
</dbReference>
<dbReference type="SMART" id="SM00045">
    <property type="entry name" value="DAGKa"/>
    <property type="match status" value="1"/>
</dbReference>
<comment type="catalytic activity">
    <reaction evidence="6">
        <text>a 1,2-diacyl-sn-glycerol + ATP = a 1,2-diacyl-sn-glycero-3-phosphate + ADP + H(+)</text>
        <dbReference type="Rhea" id="RHEA:10272"/>
        <dbReference type="ChEBI" id="CHEBI:15378"/>
        <dbReference type="ChEBI" id="CHEBI:17815"/>
        <dbReference type="ChEBI" id="CHEBI:30616"/>
        <dbReference type="ChEBI" id="CHEBI:58608"/>
        <dbReference type="ChEBI" id="CHEBI:456216"/>
        <dbReference type="EC" id="2.7.1.107"/>
    </reaction>
</comment>
<dbReference type="InterPro" id="IPR016064">
    <property type="entry name" value="NAD/diacylglycerol_kinase_sf"/>
</dbReference>
<evidence type="ECO:0000256" key="4">
    <source>
        <dbReference type="ARBA" id="ARBA00022777"/>
    </source>
</evidence>